<dbReference type="InterPro" id="IPR042094">
    <property type="entry name" value="T2SS_GspF_sf"/>
</dbReference>
<sequence>MLFTYQALNQDGSVITGKGHFDDLGGLMDTLASRDQILLKYRKRRFILTDAVDSMIQPRVERTDIIEFCEALSSMVASGLPLLESMESIKDTVRNKRLKKALEQVIREITRGESLSGAFKAQPEVFPPMLSFFCNIGEETGTIQEALKSTAEYIKRVDDIISQTKRALIYPAFVISAMGGVMVFWIFFVLPRLVETFNDMNVVLPDMTLALVEFVDFSRAYWYVFPAAVLLLIALVWVLKRHERTRVFLAMACFNIPVAGKLLKNASLTLFFSNMSLMLRSGVTLTKCFDVLETTFSNPAVTKMIARIRQAAGRGESLLNAFALTRFFDPVTLRMVSVGESTGTLDQRLQYLADMYQEQTSRSVDVMGKMIEPIVMAISGGLFVFIVVSLIGPVYDLISQLGGG</sequence>
<accession>A0A485M2H9</accession>
<evidence type="ECO:0000256" key="1">
    <source>
        <dbReference type="ARBA" id="ARBA00004429"/>
    </source>
</evidence>
<dbReference type="PRINTS" id="PR00812">
    <property type="entry name" value="BCTERIALGSPF"/>
</dbReference>
<keyword evidence="4" id="KW-0997">Cell inner membrane</keyword>
<feature type="domain" description="Type II secretion system protein GspF" evidence="9">
    <location>
        <begin position="68"/>
        <end position="191"/>
    </location>
</feature>
<evidence type="ECO:0000256" key="5">
    <source>
        <dbReference type="ARBA" id="ARBA00022692"/>
    </source>
</evidence>
<evidence type="ECO:0000256" key="4">
    <source>
        <dbReference type="ARBA" id="ARBA00022519"/>
    </source>
</evidence>
<dbReference type="InterPro" id="IPR018076">
    <property type="entry name" value="T2SS_GspF_dom"/>
</dbReference>
<dbReference type="GO" id="GO:0005886">
    <property type="term" value="C:plasma membrane"/>
    <property type="evidence" value="ECO:0007669"/>
    <property type="project" value="UniProtKB-SubCell"/>
</dbReference>
<dbReference type="Pfam" id="PF00482">
    <property type="entry name" value="T2SSF"/>
    <property type="match status" value="2"/>
</dbReference>
<keyword evidence="3" id="KW-1003">Cell membrane</keyword>
<dbReference type="InterPro" id="IPR003004">
    <property type="entry name" value="GspF/PilC"/>
</dbReference>
<keyword evidence="6 8" id="KW-1133">Transmembrane helix</keyword>
<dbReference type="PANTHER" id="PTHR30012">
    <property type="entry name" value="GENERAL SECRETION PATHWAY PROTEIN"/>
    <property type="match status" value="1"/>
</dbReference>
<keyword evidence="5 8" id="KW-0812">Transmembrane</keyword>
<dbReference type="FunFam" id="1.20.81.30:FF:000001">
    <property type="entry name" value="Type II secretion system protein F"/>
    <property type="match status" value="1"/>
</dbReference>
<protein>
    <submittedName>
        <fullName evidence="10">Putative Type II secretion system F domain protein</fullName>
    </submittedName>
</protein>
<dbReference type="PANTHER" id="PTHR30012:SF0">
    <property type="entry name" value="TYPE II SECRETION SYSTEM PROTEIN F-RELATED"/>
    <property type="match status" value="1"/>
</dbReference>
<feature type="domain" description="Type II secretion system protein GspF" evidence="9">
    <location>
        <begin position="271"/>
        <end position="392"/>
    </location>
</feature>
<evidence type="ECO:0000256" key="6">
    <source>
        <dbReference type="ARBA" id="ARBA00022989"/>
    </source>
</evidence>
<reference evidence="10" key="1">
    <citation type="submission" date="2019-03" db="EMBL/GenBank/DDBJ databases">
        <authorList>
            <person name="Hao L."/>
        </authorList>
    </citation>
    <scope>NUCLEOTIDE SEQUENCE</scope>
</reference>
<keyword evidence="7 8" id="KW-0472">Membrane</keyword>
<evidence type="ECO:0000313" key="10">
    <source>
        <dbReference type="EMBL" id="VFU16382.1"/>
    </source>
</evidence>
<name>A0A485M2H9_9ZZZZ</name>
<comment type="similarity">
    <text evidence="2">Belongs to the GSP F family.</text>
</comment>
<evidence type="ECO:0000256" key="8">
    <source>
        <dbReference type="SAM" id="Phobius"/>
    </source>
</evidence>
<dbReference type="Gene3D" id="1.20.81.30">
    <property type="entry name" value="Type II secretion system (T2SS), domain F"/>
    <property type="match status" value="2"/>
</dbReference>
<evidence type="ECO:0000256" key="3">
    <source>
        <dbReference type="ARBA" id="ARBA00022475"/>
    </source>
</evidence>
<evidence type="ECO:0000256" key="7">
    <source>
        <dbReference type="ARBA" id="ARBA00023136"/>
    </source>
</evidence>
<evidence type="ECO:0000259" key="9">
    <source>
        <dbReference type="Pfam" id="PF00482"/>
    </source>
</evidence>
<feature type="transmembrane region" description="Helical" evidence="8">
    <location>
        <begin position="374"/>
        <end position="395"/>
    </location>
</feature>
<dbReference type="AlphaFoldDB" id="A0A485M2H9"/>
<evidence type="ECO:0000256" key="2">
    <source>
        <dbReference type="ARBA" id="ARBA00005745"/>
    </source>
</evidence>
<comment type="subcellular location">
    <subcellularLocation>
        <location evidence="1">Cell inner membrane</location>
        <topology evidence="1">Multi-pass membrane protein</topology>
    </subcellularLocation>
</comment>
<proteinExistence type="inferred from homology"/>
<gene>
    <name evidence="10" type="ORF">SCFA_540017</name>
</gene>
<organism evidence="10">
    <name type="scientific">anaerobic digester metagenome</name>
    <dbReference type="NCBI Taxonomy" id="1263854"/>
    <lineage>
        <taxon>unclassified sequences</taxon>
        <taxon>metagenomes</taxon>
        <taxon>ecological metagenomes</taxon>
    </lineage>
</organism>
<feature type="transmembrane region" description="Helical" evidence="8">
    <location>
        <begin position="168"/>
        <end position="190"/>
    </location>
</feature>
<dbReference type="EMBL" id="CAADRM010000119">
    <property type="protein sequence ID" value="VFU16382.1"/>
    <property type="molecule type" value="Genomic_DNA"/>
</dbReference>
<feature type="transmembrane region" description="Helical" evidence="8">
    <location>
        <begin position="220"/>
        <end position="239"/>
    </location>
</feature>